<dbReference type="SUPFAM" id="SSF102114">
    <property type="entry name" value="Radical SAM enzymes"/>
    <property type="match status" value="1"/>
</dbReference>
<evidence type="ECO:0000256" key="5">
    <source>
        <dbReference type="ARBA" id="ARBA00023004"/>
    </source>
</evidence>
<dbReference type="InterPro" id="IPR006638">
    <property type="entry name" value="Elp3/MiaA/NifB-like_rSAM"/>
</dbReference>
<dbReference type="SFLD" id="SFLDG01086">
    <property type="entry name" value="elongater_protein-like"/>
    <property type="match status" value="1"/>
</dbReference>
<dbReference type="GO" id="GO:0051539">
    <property type="term" value="F:4 iron, 4 sulfur cluster binding"/>
    <property type="evidence" value="ECO:0007669"/>
    <property type="project" value="UniProtKB-KW"/>
</dbReference>
<evidence type="ECO:0000256" key="4">
    <source>
        <dbReference type="ARBA" id="ARBA00022723"/>
    </source>
</evidence>
<proteinExistence type="predicted"/>
<dbReference type="AlphaFoldDB" id="H1D1N3"/>
<keyword evidence="9" id="KW-1185">Reference proteome</keyword>
<dbReference type="PANTHER" id="PTHR11135">
    <property type="entry name" value="HISTONE ACETYLTRANSFERASE-RELATED"/>
    <property type="match status" value="1"/>
</dbReference>
<evidence type="ECO:0000259" key="7">
    <source>
        <dbReference type="SMART" id="SM00729"/>
    </source>
</evidence>
<dbReference type="Proteomes" id="UP000003277">
    <property type="component" value="Unassembled WGS sequence"/>
</dbReference>
<dbReference type="OrthoDB" id="9801689at2"/>
<protein>
    <submittedName>
        <fullName evidence="8">TIGR01212 family radical SAM protein</fullName>
    </submittedName>
</protein>
<dbReference type="RefSeq" id="WP_008860015.1">
    <property type="nucleotide sequence ID" value="NZ_JH591188.1"/>
</dbReference>
<accession>H1D1N3</accession>
<dbReference type="PANTHER" id="PTHR11135:SF1">
    <property type="entry name" value="PROTEIN YHCC"/>
    <property type="match status" value="1"/>
</dbReference>
<dbReference type="SMART" id="SM00729">
    <property type="entry name" value="Elp3"/>
    <property type="match status" value="1"/>
</dbReference>
<gene>
    <name evidence="8" type="ORF">HMPREF9453_01521</name>
</gene>
<dbReference type="STRING" id="742743.HMPREF9453_01521"/>
<evidence type="ECO:0000256" key="1">
    <source>
        <dbReference type="ARBA" id="ARBA00001966"/>
    </source>
</evidence>
<dbReference type="SFLD" id="SFLDG01091">
    <property type="entry name" value="uncharacterized_CHP01210-like"/>
    <property type="match status" value="1"/>
</dbReference>
<dbReference type="InterPro" id="IPR007197">
    <property type="entry name" value="rSAM"/>
</dbReference>
<feature type="domain" description="Elp3/MiaA/NifB-like radical SAM core" evidence="7">
    <location>
        <begin position="20"/>
        <end position="249"/>
    </location>
</feature>
<dbReference type="EMBL" id="ADLT01000050">
    <property type="protein sequence ID" value="EHO62561.1"/>
    <property type="molecule type" value="Genomic_DNA"/>
</dbReference>
<evidence type="ECO:0000313" key="8">
    <source>
        <dbReference type="EMBL" id="EHO62561.1"/>
    </source>
</evidence>
<keyword evidence="2" id="KW-0004">4Fe-4S</keyword>
<organism evidence="8 9">
    <name type="scientific">Dialister succinatiphilus YIT 11850</name>
    <dbReference type="NCBI Taxonomy" id="742743"/>
    <lineage>
        <taxon>Bacteria</taxon>
        <taxon>Bacillati</taxon>
        <taxon>Bacillota</taxon>
        <taxon>Negativicutes</taxon>
        <taxon>Veillonellales</taxon>
        <taxon>Veillonellaceae</taxon>
        <taxon>Dialister</taxon>
    </lineage>
</organism>
<evidence type="ECO:0000256" key="3">
    <source>
        <dbReference type="ARBA" id="ARBA00022691"/>
    </source>
</evidence>
<keyword evidence="3" id="KW-0949">S-adenosyl-L-methionine</keyword>
<dbReference type="SFLD" id="SFLDS00029">
    <property type="entry name" value="Radical_SAM"/>
    <property type="match status" value="1"/>
</dbReference>
<dbReference type="NCBIfam" id="TIGR01212">
    <property type="entry name" value="TIGR01212 family radical SAM protein"/>
    <property type="match status" value="1"/>
</dbReference>
<dbReference type="GO" id="GO:0046872">
    <property type="term" value="F:metal ion binding"/>
    <property type="evidence" value="ECO:0007669"/>
    <property type="project" value="UniProtKB-KW"/>
</dbReference>
<dbReference type="Gene3D" id="3.30.750.200">
    <property type="match status" value="1"/>
</dbReference>
<dbReference type="PATRIC" id="fig|742743.3.peg.1562"/>
<keyword evidence="6" id="KW-0411">Iron-sulfur</keyword>
<dbReference type="InterPro" id="IPR039661">
    <property type="entry name" value="ELP3"/>
</dbReference>
<sequence length="316" mass="35700">MERYRNYSDYLKERYGEKVYKIPVSLPVTCPNRDGCLSSGGCIFCGSIGADYETKAVGMGITRQLDRSMAHVGPKYKARKFIAYFLNFTNTYAPLSDFKSWVEEAMSHPAVVAVDVSTRPDCIHEAYLDVLKEASLRYGKDVTVELGLQSSNVHTLSVLNRCHGLAEFIDASLRIGRYGFDLCTHVIADLPWDDRLDVAETAKIISALPVTEVKLHSLYIVKGTKLADMYEKGEVSLLPMEEYMERAVLFLSYLRKDIVVQRMVGRASGGNTITVNGGSPWWEVKDRIDRLLEERNITQGCRCHYLDGRAVRQFLK</sequence>
<dbReference type="InterPro" id="IPR058240">
    <property type="entry name" value="rSAM_sf"/>
</dbReference>
<dbReference type="InterPro" id="IPR005911">
    <property type="entry name" value="YhcC-like"/>
</dbReference>
<comment type="cofactor">
    <cofactor evidence="1">
        <name>[4Fe-4S] cluster</name>
        <dbReference type="ChEBI" id="CHEBI:49883"/>
    </cofactor>
</comment>
<dbReference type="HOGENOM" id="CLU_060920_0_0_9"/>
<dbReference type="InterPro" id="IPR032432">
    <property type="entry name" value="Radical_SAM_C"/>
</dbReference>
<dbReference type="eggNOG" id="COG1242">
    <property type="taxonomic scope" value="Bacteria"/>
</dbReference>
<dbReference type="Pfam" id="PF16199">
    <property type="entry name" value="Radical_SAM_C"/>
    <property type="match status" value="1"/>
</dbReference>
<keyword evidence="4" id="KW-0479">Metal-binding</keyword>
<reference evidence="8 9" key="1">
    <citation type="submission" date="2011-11" db="EMBL/GenBank/DDBJ databases">
        <title>The Genome Sequence of Dialister succinatiphilus YIT 11850.</title>
        <authorList>
            <consortium name="The Broad Institute Genome Sequencing Platform"/>
            <person name="Earl A."/>
            <person name="Ward D."/>
            <person name="Feldgarden M."/>
            <person name="Gevers D."/>
            <person name="Morotomi M."/>
            <person name="Young S.K."/>
            <person name="Zeng Q."/>
            <person name="Gargeya S."/>
            <person name="Fitzgerald M."/>
            <person name="Haas B."/>
            <person name="Abouelleil A."/>
            <person name="Alvarado L."/>
            <person name="Arachchi H.M."/>
            <person name="Berlin A."/>
            <person name="Brown A."/>
            <person name="Chapman S.B."/>
            <person name="Dunbar C."/>
            <person name="Gearin G."/>
            <person name="Goldberg J."/>
            <person name="Griggs A."/>
            <person name="Gujja S."/>
            <person name="Heiman D."/>
            <person name="Howarth C."/>
            <person name="Lui A."/>
            <person name="MacDonald P.J.P."/>
            <person name="Montmayeur A."/>
            <person name="Murphy C."/>
            <person name="Neiman D."/>
            <person name="Pearson M."/>
            <person name="Priest M."/>
            <person name="Roberts A."/>
            <person name="Saif S."/>
            <person name="Shea T."/>
            <person name="Sisk P."/>
            <person name="Stolte C."/>
            <person name="Sykes S."/>
            <person name="Wortman J."/>
            <person name="Nusbaum C."/>
            <person name="Birren B."/>
        </authorList>
    </citation>
    <scope>NUCLEOTIDE SEQUENCE [LARGE SCALE GENOMIC DNA]</scope>
    <source>
        <strain evidence="8 9">YIT 11850</strain>
    </source>
</reference>
<dbReference type="GO" id="GO:0003824">
    <property type="term" value="F:catalytic activity"/>
    <property type="evidence" value="ECO:0007669"/>
    <property type="project" value="InterPro"/>
</dbReference>
<keyword evidence="5" id="KW-0408">Iron</keyword>
<comment type="caution">
    <text evidence="8">The sequence shown here is derived from an EMBL/GenBank/DDBJ whole genome shotgun (WGS) entry which is preliminary data.</text>
</comment>
<name>H1D1N3_9FIRM</name>
<evidence type="ECO:0000256" key="6">
    <source>
        <dbReference type="ARBA" id="ARBA00023014"/>
    </source>
</evidence>
<evidence type="ECO:0000256" key="2">
    <source>
        <dbReference type="ARBA" id="ARBA00022485"/>
    </source>
</evidence>
<evidence type="ECO:0000313" key="9">
    <source>
        <dbReference type="Proteomes" id="UP000003277"/>
    </source>
</evidence>